<dbReference type="GO" id="GO:0005886">
    <property type="term" value="C:plasma membrane"/>
    <property type="evidence" value="ECO:0007669"/>
    <property type="project" value="UniProtKB-SubCell"/>
</dbReference>
<dbReference type="Proteomes" id="UP000051324">
    <property type="component" value="Unassembled WGS sequence"/>
</dbReference>
<gene>
    <name evidence="9" type="ORF">FC32_GL001732</name>
</gene>
<evidence type="ECO:0000259" key="8">
    <source>
        <dbReference type="PROSITE" id="PS50928"/>
    </source>
</evidence>
<feature type="transmembrane region" description="Helical" evidence="7">
    <location>
        <begin position="241"/>
        <end position="266"/>
    </location>
</feature>
<evidence type="ECO:0000256" key="3">
    <source>
        <dbReference type="ARBA" id="ARBA00022475"/>
    </source>
</evidence>
<dbReference type="OrthoDB" id="9773683at2"/>
<evidence type="ECO:0000256" key="7">
    <source>
        <dbReference type="RuleBase" id="RU363032"/>
    </source>
</evidence>
<dbReference type="EMBL" id="AZFT01000004">
    <property type="protein sequence ID" value="KRL87309.1"/>
    <property type="molecule type" value="Genomic_DNA"/>
</dbReference>
<evidence type="ECO:0000313" key="9">
    <source>
        <dbReference type="EMBL" id="KRL87309.1"/>
    </source>
</evidence>
<feature type="domain" description="ABC transmembrane type-1" evidence="8">
    <location>
        <begin position="95"/>
        <end position="305"/>
    </location>
</feature>
<evidence type="ECO:0000256" key="4">
    <source>
        <dbReference type="ARBA" id="ARBA00022692"/>
    </source>
</evidence>
<organism evidence="9 10">
    <name type="scientific">Ligilactobacillus apodemi DSM 16634 = JCM 16172</name>
    <dbReference type="NCBI Taxonomy" id="1423724"/>
    <lineage>
        <taxon>Bacteria</taxon>
        <taxon>Bacillati</taxon>
        <taxon>Bacillota</taxon>
        <taxon>Bacilli</taxon>
        <taxon>Lactobacillales</taxon>
        <taxon>Lactobacillaceae</taxon>
        <taxon>Ligilactobacillus</taxon>
    </lineage>
</organism>
<dbReference type="GO" id="GO:0055085">
    <property type="term" value="P:transmembrane transport"/>
    <property type="evidence" value="ECO:0007669"/>
    <property type="project" value="InterPro"/>
</dbReference>
<dbReference type="RefSeq" id="WP_025087001.1">
    <property type="nucleotide sequence ID" value="NZ_AZFT01000004.1"/>
</dbReference>
<keyword evidence="2 7" id="KW-0813">Transport</keyword>
<comment type="subcellular location">
    <subcellularLocation>
        <location evidence="1 7">Cell membrane</location>
        <topology evidence="1 7">Multi-pass membrane protein</topology>
    </subcellularLocation>
</comment>
<feature type="transmembrane region" description="Helical" evidence="7">
    <location>
        <begin position="132"/>
        <end position="155"/>
    </location>
</feature>
<dbReference type="STRING" id="1423724.FC32_GL001732"/>
<protein>
    <submittedName>
        <fullName evidence="9">Oligopeptide transport system permease</fullName>
    </submittedName>
</protein>
<dbReference type="Gene3D" id="1.10.3720.10">
    <property type="entry name" value="MetI-like"/>
    <property type="match status" value="1"/>
</dbReference>
<dbReference type="PROSITE" id="PS50928">
    <property type="entry name" value="ABC_TM1"/>
    <property type="match status" value="1"/>
</dbReference>
<dbReference type="PATRIC" id="fig|1423724.4.peg.1804"/>
<comment type="similarity">
    <text evidence="7">Belongs to the binding-protein-dependent transport system permease family.</text>
</comment>
<comment type="caution">
    <text evidence="9">The sequence shown here is derived from an EMBL/GenBank/DDBJ whole genome shotgun (WGS) entry which is preliminary data.</text>
</comment>
<dbReference type="InterPro" id="IPR035906">
    <property type="entry name" value="MetI-like_sf"/>
</dbReference>
<dbReference type="eggNOG" id="COG0601">
    <property type="taxonomic scope" value="Bacteria"/>
</dbReference>
<dbReference type="InterPro" id="IPR045621">
    <property type="entry name" value="BPD_transp_1_N"/>
</dbReference>
<sequence>MWKTILRRLLVMIPEIILLSILIFILAKLMPGDPFTGMVTPQTSAAQIEQLRIKAGVYDPWYIQYYHWIVKMFHGDLGISYQFKTPVGTLIASRMWNTLWLSLITMILSYLLAIPLGLTAGRYENTKLDNFIMFYTFVAYAIPAFVFYLLGVWLFGYKLGWFPTSGSVDVDVTGGLSYLLSRLKHMILPAILMALISVTSVVQYLRSEVIDNKNQDYVKTARAKGVPEKQIFKRHIFRNSLLPIAAFLGYSITGLLGGSIFVEQIFNYPGMGLLFMDSIMNRDYSVITALVLLYGILTLIGSLLSDIILSIVDPRVRIE</sequence>
<dbReference type="PANTHER" id="PTHR43163:SF6">
    <property type="entry name" value="DIPEPTIDE TRANSPORT SYSTEM PERMEASE PROTEIN DPPB-RELATED"/>
    <property type="match status" value="1"/>
</dbReference>
<evidence type="ECO:0000313" key="10">
    <source>
        <dbReference type="Proteomes" id="UP000051324"/>
    </source>
</evidence>
<keyword evidence="5 7" id="KW-1133">Transmembrane helix</keyword>
<accession>A0A0R1U1U0</accession>
<evidence type="ECO:0000256" key="6">
    <source>
        <dbReference type="ARBA" id="ARBA00023136"/>
    </source>
</evidence>
<dbReference type="InterPro" id="IPR000515">
    <property type="entry name" value="MetI-like"/>
</dbReference>
<reference evidence="9 10" key="1">
    <citation type="journal article" date="2015" name="Genome Announc.">
        <title>Expanding the biotechnology potential of lactobacilli through comparative genomics of 213 strains and associated genera.</title>
        <authorList>
            <person name="Sun Z."/>
            <person name="Harris H.M."/>
            <person name="McCann A."/>
            <person name="Guo C."/>
            <person name="Argimon S."/>
            <person name="Zhang W."/>
            <person name="Yang X."/>
            <person name="Jeffery I.B."/>
            <person name="Cooney J.C."/>
            <person name="Kagawa T.F."/>
            <person name="Liu W."/>
            <person name="Song Y."/>
            <person name="Salvetti E."/>
            <person name="Wrobel A."/>
            <person name="Rasinkangas P."/>
            <person name="Parkhill J."/>
            <person name="Rea M.C."/>
            <person name="O'Sullivan O."/>
            <person name="Ritari J."/>
            <person name="Douillard F.P."/>
            <person name="Paul Ross R."/>
            <person name="Yang R."/>
            <person name="Briner A.E."/>
            <person name="Felis G.E."/>
            <person name="de Vos W.M."/>
            <person name="Barrangou R."/>
            <person name="Klaenhammer T.R."/>
            <person name="Caufield P.W."/>
            <person name="Cui Y."/>
            <person name="Zhang H."/>
            <person name="O'Toole P.W."/>
        </authorList>
    </citation>
    <scope>NUCLEOTIDE SEQUENCE [LARGE SCALE GENOMIC DNA]</scope>
    <source>
        <strain evidence="9 10">DSM 16634</strain>
    </source>
</reference>
<evidence type="ECO:0000256" key="1">
    <source>
        <dbReference type="ARBA" id="ARBA00004651"/>
    </source>
</evidence>
<dbReference type="SUPFAM" id="SSF161098">
    <property type="entry name" value="MetI-like"/>
    <property type="match status" value="1"/>
</dbReference>
<dbReference type="Pfam" id="PF19300">
    <property type="entry name" value="BPD_transp_1_N"/>
    <property type="match status" value="1"/>
</dbReference>
<dbReference type="Pfam" id="PF00528">
    <property type="entry name" value="BPD_transp_1"/>
    <property type="match status" value="1"/>
</dbReference>
<dbReference type="AlphaFoldDB" id="A0A0R1U1U0"/>
<feature type="transmembrane region" description="Helical" evidence="7">
    <location>
        <begin position="186"/>
        <end position="205"/>
    </location>
</feature>
<name>A0A0R1U1U0_9LACO</name>
<keyword evidence="3" id="KW-1003">Cell membrane</keyword>
<feature type="transmembrane region" description="Helical" evidence="7">
    <location>
        <begin position="9"/>
        <end position="30"/>
    </location>
</feature>
<proteinExistence type="inferred from homology"/>
<feature type="transmembrane region" description="Helical" evidence="7">
    <location>
        <begin position="99"/>
        <end position="120"/>
    </location>
</feature>
<keyword evidence="10" id="KW-1185">Reference proteome</keyword>
<dbReference type="NCBIfam" id="NF045472">
    <property type="entry name" value="Opp4B"/>
    <property type="match status" value="1"/>
</dbReference>
<evidence type="ECO:0000256" key="2">
    <source>
        <dbReference type="ARBA" id="ARBA00022448"/>
    </source>
</evidence>
<feature type="transmembrane region" description="Helical" evidence="7">
    <location>
        <begin position="286"/>
        <end position="312"/>
    </location>
</feature>
<evidence type="ECO:0000256" key="5">
    <source>
        <dbReference type="ARBA" id="ARBA00022989"/>
    </source>
</evidence>
<dbReference type="CDD" id="cd06261">
    <property type="entry name" value="TM_PBP2"/>
    <property type="match status" value="1"/>
</dbReference>
<keyword evidence="4 7" id="KW-0812">Transmembrane</keyword>
<keyword evidence="6 7" id="KW-0472">Membrane</keyword>
<dbReference type="PANTHER" id="PTHR43163">
    <property type="entry name" value="DIPEPTIDE TRANSPORT SYSTEM PERMEASE PROTEIN DPPB-RELATED"/>
    <property type="match status" value="1"/>
</dbReference>